<keyword evidence="6 11" id="KW-0472">Membrane</keyword>
<dbReference type="InterPro" id="IPR039859">
    <property type="entry name" value="PFA4/ZDH16/20/ERF2-like"/>
</dbReference>
<evidence type="ECO:0000256" key="4">
    <source>
        <dbReference type="ARBA" id="ARBA00022824"/>
    </source>
</evidence>
<feature type="active site" description="S-palmitoyl cysteine intermediate" evidence="11">
    <location>
        <position position="108"/>
    </location>
</feature>
<organism evidence="15 16">
    <name type="scientific">Eremothecium sinecaudum</name>
    <dbReference type="NCBI Taxonomy" id="45286"/>
    <lineage>
        <taxon>Eukaryota</taxon>
        <taxon>Fungi</taxon>
        <taxon>Dikarya</taxon>
        <taxon>Ascomycota</taxon>
        <taxon>Saccharomycotina</taxon>
        <taxon>Saccharomycetes</taxon>
        <taxon>Saccharomycetales</taxon>
        <taxon>Saccharomycetaceae</taxon>
        <taxon>Eremothecium</taxon>
    </lineage>
</organism>
<keyword evidence="5 11" id="KW-1133">Transmembrane helix</keyword>
<feature type="transmembrane region" description="Helical" evidence="11 12">
    <location>
        <begin position="12"/>
        <end position="31"/>
    </location>
</feature>
<gene>
    <name evidence="11" type="primary">PFA4</name>
    <name evidence="15" type="ORF">AW171_hschr32019</name>
</gene>
<evidence type="ECO:0000256" key="5">
    <source>
        <dbReference type="ARBA" id="ARBA00022989"/>
    </source>
</evidence>
<dbReference type="STRING" id="45286.A0A120K219"/>
<evidence type="ECO:0000256" key="11">
    <source>
        <dbReference type="HAMAP-Rule" id="MF_03199"/>
    </source>
</evidence>
<evidence type="ECO:0000256" key="3">
    <source>
        <dbReference type="ARBA" id="ARBA00022692"/>
    </source>
</evidence>
<evidence type="ECO:0000256" key="12">
    <source>
        <dbReference type="RuleBase" id="RU079119"/>
    </source>
</evidence>
<dbReference type="EC" id="2.3.1.225" evidence="11"/>
<dbReference type="RefSeq" id="XP_017987144.1">
    <property type="nucleotide sequence ID" value="XM_018130968.1"/>
</dbReference>
<keyword evidence="2 11" id="KW-0808">Transferase</keyword>
<dbReference type="GO" id="GO:0019706">
    <property type="term" value="F:protein-cysteine S-palmitoyltransferase activity"/>
    <property type="evidence" value="ECO:0007669"/>
    <property type="project" value="UniProtKB-UniRule"/>
</dbReference>
<evidence type="ECO:0000256" key="8">
    <source>
        <dbReference type="ARBA" id="ARBA00023288"/>
    </source>
</evidence>
<comment type="similarity">
    <text evidence="11">Belongs to the DHHC palmitoyltransferase family. PFA4 subfamily.</text>
</comment>
<evidence type="ECO:0000259" key="14">
    <source>
        <dbReference type="Pfam" id="PF01529"/>
    </source>
</evidence>
<accession>A0A120K219</accession>
<dbReference type="OrthoDB" id="331948at2759"/>
<evidence type="ECO:0000256" key="9">
    <source>
        <dbReference type="ARBA" id="ARBA00023315"/>
    </source>
</evidence>
<dbReference type="Proteomes" id="UP000243052">
    <property type="component" value="Chromosome iii"/>
</dbReference>
<evidence type="ECO:0000256" key="7">
    <source>
        <dbReference type="ARBA" id="ARBA00023139"/>
    </source>
</evidence>
<reference evidence="15 16" key="1">
    <citation type="submission" date="2016-01" db="EMBL/GenBank/DDBJ databases">
        <title>Genome sequence of the yeast Holleya sinecauda.</title>
        <authorList>
            <person name="Dietrich F.S."/>
        </authorList>
    </citation>
    <scope>NUCLEOTIDE SEQUENCE [LARGE SCALE GENOMIC DNA]</scope>
    <source>
        <strain evidence="15 16">ATCC 58844</strain>
    </source>
</reference>
<dbReference type="GO" id="GO:0005789">
    <property type="term" value="C:endoplasmic reticulum membrane"/>
    <property type="evidence" value="ECO:0007669"/>
    <property type="project" value="UniProtKB-SubCell"/>
</dbReference>
<evidence type="ECO:0000256" key="2">
    <source>
        <dbReference type="ARBA" id="ARBA00022679"/>
    </source>
</evidence>
<evidence type="ECO:0000256" key="13">
    <source>
        <dbReference type="SAM" id="MobiDB-lite"/>
    </source>
</evidence>
<evidence type="ECO:0000313" key="15">
    <source>
        <dbReference type="EMBL" id="AMD20148.1"/>
    </source>
</evidence>
<feature type="region of interest" description="Disordered" evidence="13">
    <location>
        <begin position="317"/>
        <end position="356"/>
    </location>
</feature>
<dbReference type="HAMAP" id="MF_03199">
    <property type="entry name" value="DHHC_PAT_PFA4"/>
    <property type="match status" value="1"/>
</dbReference>
<dbReference type="InterPro" id="IPR033682">
    <property type="entry name" value="PFA4"/>
</dbReference>
<comment type="domain">
    <text evidence="11 12">The DHHC domain is required for palmitoyltransferase activity.</text>
</comment>
<sequence>MVAKLRWKWLGIFIPCFLIAFIGYFAHYFILSKFLSLAKQIWFQVSLTMIWLSYYKAIYTNPGKPPEGFKPFDHEWRNYCDKCETFKPERTHHCKTCNQCVLVMDHHCPWTMNCVGYKTFPHFMRFLFWIVATTGFLSIQLGSRIAFVWQNRYSSGQFITKVELVFLTILTPLNGFVFITILVLFLRCVKNQIFKGMTQIESWEMDRIENLFYRKRLLPQLMYNLKILYPNSIMDWQQELDEMMSSNRIQIDDLINFPYDIEPFTNAINCMGPFSCWLNPFSEQEGNGVRFPKNDISIYDESSSITDQMLALPWPPDGGRELPSNNSEGNIEASTEDGERVIRKRHPQQKSNLSRKKWRNEWGESLEHFGVDIYTEE</sequence>
<protein>
    <recommendedName>
        <fullName evidence="11">Palmitoyltransferase PFA4</fullName>
        <ecNumber evidence="11">2.3.1.225</ecNumber>
    </recommendedName>
    <alternativeName>
        <fullName evidence="11">Protein S-acyltransferase</fullName>
        <shortName evidence="11">PAT</shortName>
    </alternativeName>
    <alternativeName>
        <fullName evidence="11">Protein fatty acyltransferase 4</fullName>
    </alternativeName>
</protein>
<feature type="compositionally biased region" description="Basic residues" evidence="13">
    <location>
        <begin position="342"/>
        <end position="356"/>
    </location>
</feature>
<name>A0A120K219_9SACH</name>
<comment type="subcellular location">
    <subcellularLocation>
        <location evidence="11">Endoplasmic reticulum membrane</location>
        <topology evidence="11">Multi-pass membrane protein</topology>
    </subcellularLocation>
    <subcellularLocation>
        <location evidence="1">Membrane</location>
        <topology evidence="1">Multi-pass membrane protein</topology>
    </subcellularLocation>
</comment>
<proteinExistence type="inferred from homology"/>
<evidence type="ECO:0000256" key="6">
    <source>
        <dbReference type="ARBA" id="ARBA00023136"/>
    </source>
</evidence>
<keyword evidence="9 11" id="KW-0012">Acyltransferase</keyword>
<comment type="function">
    <text evidence="11">Mediates the reversible addition of palmitate to target proteins, thereby regulating their membrane association and biological function.</text>
</comment>
<feature type="transmembrane region" description="Helical" evidence="11 12">
    <location>
        <begin position="126"/>
        <end position="149"/>
    </location>
</feature>
<dbReference type="PANTHER" id="PTHR12246">
    <property type="entry name" value="PALMITOYLTRANSFERASE ZDHHC16"/>
    <property type="match status" value="1"/>
</dbReference>
<dbReference type="InterPro" id="IPR001594">
    <property type="entry name" value="Palmitoyltrfase_DHHC"/>
</dbReference>
<keyword evidence="8 11" id="KW-0449">Lipoprotein</keyword>
<feature type="transmembrane region" description="Helical" evidence="11 12">
    <location>
        <begin position="164"/>
        <end position="186"/>
    </location>
</feature>
<dbReference type="PROSITE" id="PS50216">
    <property type="entry name" value="DHHC"/>
    <property type="match status" value="1"/>
</dbReference>
<dbReference type="GeneID" id="28723382"/>
<feature type="domain" description="Palmitoyltransferase DHHC" evidence="14">
    <location>
        <begin position="77"/>
        <end position="204"/>
    </location>
</feature>
<keyword evidence="3 11" id="KW-0812">Transmembrane</keyword>
<feature type="compositionally biased region" description="Polar residues" evidence="13">
    <location>
        <begin position="323"/>
        <end position="333"/>
    </location>
</feature>
<dbReference type="Pfam" id="PF01529">
    <property type="entry name" value="DHHC"/>
    <property type="match status" value="1"/>
</dbReference>
<dbReference type="EMBL" id="CP014243">
    <property type="protein sequence ID" value="AMD20148.1"/>
    <property type="molecule type" value="Genomic_DNA"/>
</dbReference>
<evidence type="ECO:0000313" key="16">
    <source>
        <dbReference type="Proteomes" id="UP000243052"/>
    </source>
</evidence>
<evidence type="ECO:0000256" key="1">
    <source>
        <dbReference type="ARBA" id="ARBA00004141"/>
    </source>
</evidence>
<evidence type="ECO:0000256" key="10">
    <source>
        <dbReference type="ARBA" id="ARBA00048048"/>
    </source>
</evidence>
<comment type="catalytic activity">
    <reaction evidence="10 11 12">
        <text>L-cysteinyl-[protein] + hexadecanoyl-CoA = S-hexadecanoyl-L-cysteinyl-[protein] + CoA</text>
        <dbReference type="Rhea" id="RHEA:36683"/>
        <dbReference type="Rhea" id="RHEA-COMP:10131"/>
        <dbReference type="Rhea" id="RHEA-COMP:11032"/>
        <dbReference type="ChEBI" id="CHEBI:29950"/>
        <dbReference type="ChEBI" id="CHEBI:57287"/>
        <dbReference type="ChEBI" id="CHEBI:57379"/>
        <dbReference type="ChEBI" id="CHEBI:74151"/>
        <dbReference type="EC" id="2.3.1.225"/>
    </reaction>
</comment>
<keyword evidence="16" id="KW-1185">Reference proteome</keyword>
<feature type="transmembrane region" description="Helical" evidence="11 12">
    <location>
        <begin position="37"/>
        <end position="55"/>
    </location>
</feature>
<dbReference type="AlphaFoldDB" id="A0A120K219"/>
<keyword evidence="7 11" id="KW-0564">Palmitate</keyword>
<keyword evidence="4 11" id="KW-0256">Endoplasmic reticulum</keyword>